<dbReference type="CDD" id="cd12148">
    <property type="entry name" value="fungal_TF_MHR"/>
    <property type="match status" value="1"/>
</dbReference>
<proteinExistence type="predicted"/>
<keyword evidence="5" id="KW-0539">Nucleus</keyword>
<dbReference type="Pfam" id="PF04082">
    <property type="entry name" value="Fungal_trans"/>
    <property type="match status" value="1"/>
</dbReference>
<gene>
    <name evidence="8" type="ORF">Q9L58_000352</name>
</gene>
<organism evidence="8 9">
    <name type="scientific">Discina gigas</name>
    <dbReference type="NCBI Taxonomy" id="1032678"/>
    <lineage>
        <taxon>Eukaryota</taxon>
        <taxon>Fungi</taxon>
        <taxon>Dikarya</taxon>
        <taxon>Ascomycota</taxon>
        <taxon>Pezizomycotina</taxon>
        <taxon>Pezizomycetes</taxon>
        <taxon>Pezizales</taxon>
        <taxon>Discinaceae</taxon>
        <taxon>Discina</taxon>
    </lineage>
</organism>
<keyword evidence="3" id="KW-0238">DNA-binding</keyword>
<dbReference type="EMBL" id="JBBBZM010000002">
    <property type="protein sequence ID" value="KAL0640681.1"/>
    <property type="molecule type" value="Genomic_DNA"/>
</dbReference>
<keyword evidence="9" id="KW-1185">Reference proteome</keyword>
<keyword evidence="4" id="KW-0804">Transcription</keyword>
<protein>
    <recommendedName>
        <fullName evidence="7">Xylanolytic transcriptional activator regulatory domain-containing protein</fullName>
    </recommendedName>
</protein>
<dbReference type="Proteomes" id="UP001447188">
    <property type="component" value="Unassembled WGS sequence"/>
</dbReference>
<evidence type="ECO:0000256" key="5">
    <source>
        <dbReference type="ARBA" id="ARBA00023242"/>
    </source>
</evidence>
<sequence>MDVSVSVSASASASPSPAPASAPARPELQYTRFRACNECRRRRASPALRETTRTRTRSIADHLPTPDKILDLDQRLGRIERAVKQHLAARRRPPPAPAASSSERALVGPLGPSSSKRALYVWKVSSEQSSALSSGGGLIRDSEGQIKFIGESSVFSIFLPHGMQWIIEKVGKMHFYDPLARTGALGPYANPLENVLEDVPGCRSLSNNVETTLPARHVVRKYVNDYFDRVNCATPIFDRETFDAELCTFYQPGSRPSAAWMLAFYMILALGCISEPREESVVLRTANQAEALSFFHAGSRLIPAVLFCNRDICGVQALLATVLFLWETPSTNGCFTMIGIVVSIGTEIGLHRCGTQLGLNPRDVDLRRNVFWVAYNIDKEVAIRVGRAPSIPDSDITVKLPRADIAGCTPRVLLHRVQLAKIQSEVSRMLCLSANTTHSDETLLDTVGSLRAELERWRDACEMMREEALQGPEIPVLQALWLRLTYFSCLGAITRPLSPVFEGGRLLEGFETPIFAARETVRLIDTFEQRGLKLFRSTAIQLVAAVVTLFTNILDSPLSQSATEDLAYVHRVVEHLRLGTKVGCPGVNGVFLPTDTLYHMAAQTVERVRRGEVVEGREVYSYRGCLESG</sequence>
<evidence type="ECO:0000256" key="2">
    <source>
        <dbReference type="ARBA" id="ARBA00023015"/>
    </source>
</evidence>
<feature type="region of interest" description="Disordered" evidence="6">
    <location>
        <begin position="1"/>
        <end position="26"/>
    </location>
</feature>
<dbReference type="SMART" id="SM00906">
    <property type="entry name" value="Fungal_trans"/>
    <property type="match status" value="1"/>
</dbReference>
<keyword evidence="2" id="KW-0805">Transcription regulation</keyword>
<feature type="compositionally biased region" description="Low complexity" evidence="6">
    <location>
        <begin position="1"/>
        <end position="24"/>
    </location>
</feature>
<evidence type="ECO:0000256" key="6">
    <source>
        <dbReference type="SAM" id="MobiDB-lite"/>
    </source>
</evidence>
<dbReference type="InterPro" id="IPR050987">
    <property type="entry name" value="AtrR-like"/>
</dbReference>
<evidence type="ECO:0000256" key="4">
    <source>
        <dbReference type="ARBA" id="ARBA00023163"/>
    </source>
</evidence>
<comment type="caution">
    <text evidence="8">The sequence shown here is derived from an EMBL/GenBank/DDBJ whole genome shotgun (WGS) entry which is preliminary data.</text>
</comment>
<accession>A0ABR3GXL0</accession>
<dbReference type="PANTHER" id="PTHR46910:SF37">
    <property type="entry name" value="ZN(II)2CYS6 TRANSCRIPTION FACTOR (EUROFUNG)"/>
    <property type="match status" value="1"/>
</dbReference>
<evidence type="ECO:0000259" key="7">
    <source>
        <dbReference type="SMART" id="SM00906"/>
    </source>
</evidence>
<dbReference type="InterPro" id="IPR007219">
    <property type="entry name" value="XnlR_reg_dom"/>
</dbReference>
<dbReference type="PANTHER" id="PTHR46910">
    <property type="entry name" value="TRANSCRIPTION FACTOR PDR1"/>
    <property type="match status" value="1"/>
</dbReference>
<evidence type="ECO:0000256" key="1">
    <source>
        <dbReference type="ARBA" id="ARBA00004123"/>
    </source>
</evidence>
<evidence type="ECO:0000256" key="3">
    <source>
        <dbReference type="ARBA" id="ARBA00023125"/>
    </source>
</evidence>
<feature type="region of interest" description="Disordered" evidence="6">
    <location>
        <begin position="85"/>
        <end position="110"/>
    </location>
</feature>
<feature type="domain" description="Xylanolytic transcriptional activator regulatory" evidence="7">
    <location>
        <begin position="334"/>
        <end position="407"/>
    </location>
</feature>
<comment type="subcellular location">
    <subcellularLocation>
        <location evidence="1">Nucleus</location>
    </subcellularLocation>
</comment>
<feature type="compositionally biased region" description="Basic and acidic residues" evidence="6">
    <location>
        <begin position="50"/>
        <end position="66"/>
    </location>
</feature>
<name>A0ABR3GXL0_9PEZI</name>
<evidence type="ECO:0000313" key="9">
    <source>
        <dbReference type="Proteomes" id="UP001447188"/>
    </source>
</evidence>
<feature type="region of interest" description="Disordered" evidence="6">
    <location>
        <begin position="44"/>
        <end position="66"/>
    </location>
</feature>
<evidence type="ECO:0000313" key="8">
    <source>
        <dbReference type="EMBL" id="KAL0640681.1"/>
    </source>
</evidence>
<reference evidence="8 9" key="1">
    <citation type="submission" date="2024-02" db="EMBL/GenBank/DDBJ databases">
        <title>Discinaceae phylogenomics.</title>
        <authorList>
            <person name="Dirks A.C."/>
            <person name="James T.Y."/>
        </authorList>
    </citation>
    <scope>NUCLEOTIDE SEQUENCE [LARGE SCALE GENOMIC DNA]</scope>
    <source>
        <strain evidence="8 9">ACD0624</strain>
    </source>
</reference>